<dbReference type="EMBL" id="JACLAX010000010">
    <property type="protein sequence ID" value="MBC2669782.1"/>
    <property type="molecule type" value="Genomic_DNA"/>
</dbReference>
<organism evidence="2 3">
    <name type="scientific">Novosphingobium piscinae</name>
    <dbReference type="NCBI Taxonomy" id="1507448"/>
    <lineage>
        <taxon>Bacteria</taxon>
        <taxon>Pseudomonadati</taxon>
        <taxon>Pseudomonadota</taxon>
        <taxon>Alphaproteobacteria</taxon>
        <taxon>Sphingomonadales</taxon>
        <taxon>Sphingomonadaceae</taxon>
        <taxon>Novosphingobium</taxon>
    </lineage>
</organism>
<name>A0A7X1G0N1_9SPHN</name>
<proteinExistence type="predicted"/>
<feature type="transmembrane region" description="Helical" evidence="1">
    <location>
        <begin position="78"/>
        <end position="99"/>
    </location>
</feature>
<evidence type="ECO:0000313" key="2">
    <source>
        <dbReference type="EMBL" id="MBC2669782.1"/>
    </source>
</evidence>
<comment type="caution">
    <text evidence="2">The sequence shown here is derived from an EMBL/GenBank/DDBJ whole genome shotgun (WGS) entry which is preliminary data.</text>
</comment>
<dbReference type="Proteomes" id="UP000551327">
    <property type="component" value="Unassembled WGS sequence"/>
</dbReference>
<feature type="transmembrane region" description="Helical" evidence="1">
    <location>
        <begin position="17"/>
        <end position="38"/>
    </location>
</feature>
<evidence type="ECO:0000256" key="1">
    <source>
        <dbReference type="SAM" id="Phobius"/>
    </source>
</evidence>
<accession>A0A7X1G0N1</accession>
<gene>
    <name evidence="2" type="ORF">H7F53_11565</name>
</gene>
<keyword evidence="1" id="KW-0812">Transmembrane</keyword>
<keyword evidence="1" id="KW-0472">Membrane</keyword>
<dbReference type="RefSeq" id="WP_185679640.1">
    <property type="nucleotide sequence ID" value="NZ_JACLAX010000010.1"/>
</dbReference>
<dbReference type="AlphaFoldDB" id="A0A7X1G0N1"/>
<feature type="transmembrane region" description="Helical" evidence="1">
    <location>
        <begin position="50"/>
        <end position="71"/>
    </location>
</feature>
<feature type="transmembrane region" description="Helical" evidence="1">
    <location>
        <begin position="111"/>
        <end position="130"/>
    </location>
</feature>
<reference evidence="2 3" key="1">
    <citation type="submission" date="2020-08" db="EMBL/GenBank/DDBJ databases">
        <title>The genome sequence of type strain Novosphingobium piscinae KCTC 42194.</title>
        <authorList>
            <person name="Liu Y."/>
        </authorList>
    </citation>
    <scope>NUCLEOTIDE SEQUENCE [LARGE SCALE GENOMIC DNA]</scope>
    <source>
        <strain evidence="2 3">KCTC 42194</strain>
    </source>
</reference>
<keyword evidence="1" id="KW-1133">Transmembrane helix</keyword>
<sequence>MAVSPHRSVVLFNKGQVLALVASGISLWAGAAWLLGTLAPLGWVDDGLRAWTYALTLAGTWPAVLLVVRLARLQPGQVVPGVALVTLVALFIDGLVFGWTPQLYAAPARQLACAALVLWGAGCGLALAFLHEWRAAGRGA</sequence>
<protein>
    <submittedName>
        <fullName evidence="2">Uncharacterized protein</fullName>
    </submittedName>
</protein>
<keyword evidence="3" id="KW-1185">Reference proteome</keyword>
<evidence type="ECO:0000313" key="3">
    <source>
        <dbReference type="Proteomes" id="UP000551327"/>
    </source>
</evidence>